<dbReference type="SUPFAM" id="SSF56281">
    <property type="entry name" value="Metallo-hydrolase/oxidoreductase"/>
    <property type="match status" value="1"/>
</dbReference>
<feature type="transmembrane region" description="Helical" evidence="6">
    <location>
        <begin position="424"/>
        <end position="448"/>
    </location>
</feature>
<evidence type="ECO:0000256" key="1">
    <source>
        <dbReference type="ARBA" id="ARBA00004651"/>
    </source>
</evidence>
<feature type="transmembrane region" description="Helical" evidence="6">
    <location>
        <begin position="370"/>
        <end position="391"/>
    </location>
</feature>
<proteinExistence type="predicted"/>
<keyword evidence="9" id="KW-1185">Reference proteome</keyword>
<feature type="transmembrane region" description="Helical" evidence="6">
    <location>
        <begin position="344"/>
        <end position="363"/>
    </location>
</feature>
<name>A0ABN2JHF4_9ACTN</name>
<evidence type="ECO:0000256" key="6">
    <source>
        <dbReference type="SAM" id="Phobius"/>
    </source>
</evidence>
<dbReference type="Pfam" id="PF03772">
    <property type="entry name" value="Competence"/>
    <property type="match status" value="1"/>
</dbReference>
<feature type="transmembrane region" description="Helical" evidence="6">
    <location>
        <begin position="249"/>
        <end position="271"/>
    </location>
</feature>
<feature type="domain" description="Metallo-beta-lactamase" evidence="7">
    <location>
        <begin position="525"/>
        <end position="708"/>
    </location>
</feature>
<feature type="transmembrane region" description="Helical" evidence="6">
    <location>
        <begin position="305"/>
        <end position="332"/>
    </location>
</feature>
<dbReference type="InterPro" id="IPR036866">
    <property type="entry name" value="RibonucZ/Hydroxyglut_hydro"/>
</dbReference>
<dbReference type="EMBL" id="BAAAME010000002">
    <property type="protein sequence ID" value="GAA1726516.1"/>
    <property type="molecule type" value="Genomic_DNA"/>
</dbReference>
<evidence type="ECO:0000313" key="9">
    <source>
        <dbReference type="Proteomes" id="UP001501057"/>
    </source>
</evidence>
<feature type="transmembrane region" description="Helical" evidence="6">
    <location>
        <begin position="397"/>
        <end position="417"/>
    </location>
</feature>
<evidence type="ECO:0000256" key="3">
    <source>
        <dbReference type="ARBA" id="ARBA00022692"/>
    </source>
</evidence>
<reference evidence="8 9" key="1">
    <citation type="journal article" date="2019" name="Int. J. Syst. Evol. Microbiol.">
        <title>The Global Catalogue of Microorganisms (GCM) 10K type strain sequencing project: providing services to taxonomists for standard genome sequencing and annotation.</title>
        <authorList>
            <consortium name="The Broad Institute Genomics Platform"/>
            <consortium name="The Broad Institute Genome Sequencing Center for Infectious Disease"/>
            <person name="Wu L."/>
            <person name="Ma J."/>
        </authorList>
    </citation>
    <scope>NUCLEOTIDE SEQUENCE [LARGE SCALE GENOMIC DNA]</scope>
    <source>
        <strain evidence="8 9">JCM 13518</strain>
    </source>
</reference>
<dbReference type="NCBIfam" id="TIGR00360">
    <property type="entry name" value="ComEC_N-term"/>
    <property type="match status" value="1"/>
</dbReference>
<keyword evidence="5 6" id="KW-0472">Membrane</keyword>
<organism evidence="8 9">
    <name type="scientific">Aeromicrobium alkaliterrae</name>
    <dbReference type="NCBI Taxonomy" id="302168"/>
    <lineage>
        <taxon>Bacteria</taxon>
        <taxon>Bacillati</taxon>
        <taxon>Actinomycetota</taxon>
        <taxon>Actinomycetes</taxon>
        <taxon>Propionibacteriales</taxon>
        <taxon>Nocardioidaceae</taxon>
        <taxon>Aeromicrobium</taxon>
    </lineage>
</organism>
<dbReference type="InterPro" id="IPR004477">
    <property type="entry name" value="ComEC_N"/>
</dbReference>
<comment type="subcellular location">
    <subcellularLocation>
        <location evidence="1">Cell membrane</location>
        <topology evidence="1">Multi-pass membrane protein</topology>
    </subcellularLocation>
</comment>
<dbReference type="Gene3D" id="3.60.15.10">
    <property type="entry name" value="Ribonuclease Z/Hydroxyacylglutathione hydrolase-like"/>
    <property type="match status" value="1"/>
</dbReference>
<dbReference type="InterPro" id="IPR001279">
    <property type="entry name" value="Metallo-B-lactamas"/>
</dbReference>
<feature type="transmembrane region" description="Helical" evidence="6">
    <location>
        <begin position="468"/>
        <end position="486"/>
    </location>
</feature>
<evidence type="ECO:0000313" key="8">
    <source>
        <dbReference type="EMBL" id="GAA1726516.1"/>
    </source>
</evidence>
<dbReference type="RefSeq" id="WP_344197189.1">
    <property type="nucleotide sequence ID" value="NZ_BAAAME010000002.1"/>
</dbReference>
<dbReference type="CDD" id="cd07731">
    <property type="entry name" value="ComA-like_MBL-fold"/>
    <property type="match status" value="1"/>
</dbReference>
<dbReference type="PANTHER" id="PTHR30619:SF1">
    <property type="entry name" value="RECOMBINATION PROTEIN 2"/>
    <property type="match status" value="1"/>
</dbReference>
<keyword evidence="2" id="KW-1003">Cell membrane</keyword>
<dbReference type="Pfam" id="PF00753">
    <property type="entry name" value="Lactamase_B"/>
    <property type="match status" value="1"/>
</dbReference>
<evidence type="ECO:0000256" key="5">
    <source>
        <dbReference type="ARBA" id="ARBA00023136"/>
    </source>
</evidence>
<dbReference type="SMART" id="SM00849">
    <property type="entry name" value="Lactamase_B"/>
    <property type="match status" value="1"/>
</dbReference>
<dbReference type="InterPro" id="IPR052159">
    <property type="entry name" value="Competence_DNA_uptake"/>
</dbReference>
<gene>
    <name evidence="8" type="ORF">GCM10009710_03990</name>
</gene>
<evidence type="ECO:0000256" key="2">
    <source>
        <dbReference type="ARBA" id="ARBA00022475"/>
    </source>
</evidence>
<dbReference type="NCBIfam" id="TIGR00361">
    <property type="entry name" value="ComEC_Rec2"/>
    <property type="match status" value="1"/>
</dbReference>
<dbReference type="PANTHER" id="PTHR30619">
    <property type="entry name" value="DNA INTERNALIZATION/COMPETENCE PROTEIN COMEC/REC2"/>
    <property type="match status" value="1"/>
</dbReference>
<keyword evidence="4 6" id="KW-1133">Transmembrane helix</keyword>
<dbReference type="InterPro" id="IPR035681">
    <property type="entry name" value="ComA-like_MBL"/>
</dbReference>
<keyword evidence="3 6" id="KW-0812">Transmembrane</keyword>
<accession>A0ABN2JHF4</accession>
<protein>
    <submittedName>
        <fullName evidence="8">ComEC/Rec2 family competence protein</fullName>
    </submittedName>
</protein>
<dbReference type="InterPro" id="IPR004797">
    <property type="entry name" value="Competence_ComEC/Rec2"/>
</dbReference>
<evidence type="ECO:0000259" key="7">
    <source>
        <dbReference type="SMART" id="SM00849"/>
    </source>
</evidence>
<feature type="transmembrane region" description="Helical" evidence="6">
    <location>
        <begin position="277"/>
        <end position="293"/>
    </location>
</feature>
<sequence>MSAPTVSEPDDVLRPRHDLRLVPAALVAWALAAGAVAQPSWVALATVGLCAAVVALVRRPVIRVSACLVGVVAVSVAWQVAAVEGSPLGEWSGRGVVVEAVLGVTVDARVYRAPGGDGVVLTGQVREATSRLGTVRDAGTVTVFVPVEVASDVDIADLTVGRTVAVTARASPAEDSAEVAVLSATALRVLDGVPWWWAMSERVRTGVREAVAHEPIGPRSLVPALVDGDDAAVPDELDEDFRRSGLTHLLAVSGTNLTIVLAAVLGVARAAGVRRRWWAVLGLLAVVGFVLVARPEPSVLRAAAMGVVGIVALGVGAAGGVRALAVAVLALLTFDPWLGRSPGFVLSVCATAGIVVLGAPLAARLRWLPPWAAVSVAVPLAAQIACTPALVAVSGELSVVAVLANLLAGPAVAPTTVAGLLGGLLWLVAPPLGSAAGAVAALGARWIIAVARQAGGLDGAAIDWGGPWWISLIAVPVVLVVLWWVLRRPAVTIGLVLGLSFVVWRPPTPGWPPADWAVVACDVGQGDGLVIPAGDGSAVVVDTGLEPAPIDRCLRRLGIDHVAALVLTHADADHVAGWQGVVRDRRVDTVVVGASGGPRVPGVPVVLAAAGDVIRAGDVRLEVLWPVERDRAPGDDRNDLSLVLRLRTDGVTVLLTGDVEPEAQRAIVRAGTDLRADVLKVPHHGSAHQDPDFIAATGASVALLSVGRDNDYGHPAPTALDLLERLGAAWWRTDLQGDVAVVVRDGGLHVLTRD</sequence>
<feature type="transmembrane region" description="Helical" evidence="6">
    <location>
        <begin position="26"/>
        <end position="57"/>
    </location>
</feature>
<dbReference type="Proteomes" id="UP001501057">
    <property type="component" value="Unassembled WGS sequence"/>
</dbReference>
<evidence type="ECO:0000256" key="4">
    <source>
        <dbReference type="ARBA" id="ARBA00022989"/>
    </source>
</evidence>
<comment type="caution">
    <text evidence="8">The sequence shown here is derived from an EMBL/GenBank/DDBJ whole genome shotgun (WGS) entry which is preliminary data.</text>
</comment>